<protein>
    <recommendedName>
        <fullName evidence="5 6">Peptidyl-tRNA hydrolase</fullName>
        <shortName evidence="6">Pth</shortName>
        <ecNumber evidence="1 6">3.1.1.29</ecNumber>
    </recommendedName>
</protein>
<dbReference type="HOGENOM" id="CLU_062456_4_1_0"/>
<dbReference type="eggNOG" id="COG0193">
    <property type="taxonomic scope" value="Bacteria"/>
</dbReference>
<dbReference type="EC" id="3.1.1.29" evidence="1 6"/>
<dbReference type="InterPro" id="IPR001328">
    <property type="entry name" value="Pept_tRNA_hydro"/>
</dbReference>
<dbReference type="Pfam" id="PF01195">
    <property type="entry name" value="Pept_tRNA_hydro"/>
    <property type="match status" value="1"/>
</dbReference>
<organism evidence="7 8">
    <name type="scientific">Rubinisphaera brasiliensis (strain ATCC 49424 / DSM 5305 / JCM 21570 / IAM 15109 / NBRC 103401 / IFAM 1448)</name>
    <name type="common">Planctomyces brasiliensis</name>
    <dbReference type="NCBI Taxonomy" id="756272"/>
    <lineage>
        <taxon>Bacteria</taxon>
        <taxon>Pseudomonadati</taxon>
        <taxon>Planctomycetota</taxon>
        <taxon>Planctomycetia</taxon>
        <taxon>Planctomycetales</taxon>
        <taxon>Planctomycetaceae</taxon>
        <taxon>Rubinisphaera</taxon>
    </lineage>
</organism>
<dbReference type="GO" id="GO:0004045">
    <property type="term" value="F:peptidyl-tRNA hydrolase activity"/>
    <property type="evidence" value="ECO:0007669"/>
    <property type="project" value="UniProtKB-UniRule"/>
</dbReference>
<dbReference type="GO" id="GO:0006515">
    <property type="term" value="P:protein quality control for misfolded or incompletely synthesized proteins"/>
    <property type="evidence" value="ECO:0007669"/>
    <property type="project" value="UniProtKB-UniRule"/>
</dbReference>
<keyword evidence="4 6" id="KW-0694">RNA-binding</keyword>
<dbReference type="RefSeq" id="WP_013629791.1">
    <property type="nucleotide sequence ID" value="NC_015174.1"/>
</dbReference>
<feature type="binding site" evidence="6">
    <location>
        <position position="66"/>
    </location>
    <ligand>
        <name>tRNA</name>
        <dbReference type="ChEBI" id="CHEBI:17843"/>
    </ligand>
</feature>
<feature type="site" description="Discriminates between blocked and unblocked aminoacyl-tRNA" evidence="6">
    <location>
        <position position="9"/>
    </location>
</feature>
<comment type="subcellular location">
    <subcellularLocation>
        <location evidence="6">Cytoplasm</location>
    </subcellularLocation>
</comment>
<feature type="active site" description="Proton acceptor" evidence="6">
    <location>
        <position position="19"/>
    </location>
</feature>
<comment type="similarity">
    <text evidence="6">Belongs to the PTH family.</text>
</comment>
<comment type="subunit">
    <text evidence="6">Monomer.</text>
</comment>
<evidence type="ECO:0000256" key="2">
    <source>
        <dbReference type="ARBA" id="ARBA00022555"/>
    </source>
</evidence>
<dbReference type="EMBL" id="CP002546">
    <property type="protein sequence ID" value="ADY61072.1"/>
    <property type="molecule type" value="Genomic_DNA"/>
</dbReference>
<reference evidence="8" key="1">
    <citation type="submission" date="2011-02" db="EMBL/GenBank/DDBJ databases">
        <title>The complete genome of Planctomyces brasiliensis DSM 5305.</title>
        <authorList>
            <person name="Lucas S."/>
            <person name="Copeland A."/>
            <person name="Lapidus A."/>
            <person name="Bruce D."/>
            <person name="Goodwin L."/>
            <person name="Pitluck S."/>
            <person name="Kyrpides N."/>
            <person name="Mavromatis K."/>
            <person name="Pagani I."/>
            <person name="Ivanova N."/>
            <person name="Ovchinnikova G."/>
            <person name="Lu M."/>
            <person name="Detter J.C."/>
            <person name="Han C."/>
            <person name="Land M."/>
            <person name="Hauser L."/>
            <person name="Markowitz V."/>
            <person name="Cheng J.-F."/>
            <person name="Hugenholtz P."/>
            <person name="Woyke T."/>
            <person name="Wu D."/>
            <person name="Tindall B."/>
            <person name="Pomrenke H.G."/>
            <person name="Brambilla E."/>
            <person name="Klenk H.-P."/>
            <person name="Eisen J.A."/>
        </authorList>
    </citation>
    <scope>NUCLEOTIDE SEQUENCE [LARGE SCALE GENOMIC DNA]</scope>
    <source>
        <strain evidence="8">ATCC 49424 / DSM 5305 / JCM 21570 / NBRC 103401 / IFAM 1448</strain>
    </source>
</reference>
<dbReference type="PANTHER" id="PTHR17224:SF1">
    <property type="entry name" value="PEPTIDYL-TRNA HYDROLASE"/>
    <property type="match status" value="1"/>
</dbReference>
<dbReference type="AlphaFoldDB" id="F0SN43"/>
<evidence type="ECO:0000256" key="3">
    <source>
        <dbReference type="ARBA" id="ARBA00022801"/>
    </source>
</evidence>
<comment type="caution">
    <text evidence="6">Lacks conserved residue(s) required for the propagation of feature annotation.</text>
</comment>
<comment type="catalytic activity">
    <reaction evidence="6">
        <text>an N-acyl-L-alpha-aminoacyl-tRNA + H2O = an N-acyl-L-amino acid + a tRNA + H(+)</text>
        <dbReference type="Rhea" id="RHEA:54448"/>
        <dbReference type="Rhea" id="RHEA-COMP:10123"/>
        <dbReference type="Rhea" id="RHEA-COMP:13883"/>
        <dbReference type="ChEBI" id="CHEBI:15377"/>
        <dbReference type="ChEBI" id="CHEBI:15378"/>
        <dbReference type="ChEBI" id="CHEBI:59874"/>
        <dbReference type="ChEBI" id="CHEBI:78442"/>
        <dbReference type="ChEBI" id="CHEBI:138191"/>
        <dbReference type="EC" id="3.1.1.29"/>
    </reaction>
</comment>
<evidence type="ECO:0000256" key="4">
    <source>
        <dbReference type="ARBA" id="ARBA00022884"/>
    </source>
</evidence>
<evidence type="ECO:0000256" key="6">
    <source>
        <dbReference type="HAMAP-Rule" id="MF_00083"/>
    </source>
</evidence>
<feature type="binding site" evidence="6">
    <location>
        <position position="14"/>
    </location>
    <ligand>
        <name>tRNA</name>
        <dbReference type="ChEBI" id="CHEBI:17843"/>
    </ligand>
</feature>
<dbReference type="SUPFAM" id="SSF53178">
    <property type="entry name" value="Peptidyl-tRNA hydrolase-like"/>
    <property type="match status" value="1"/>
</dbReference>
<gene>
    <name evidence="6" type="primary">pth</name>
    <name evidence="7" type="ordered locus">Plabr_3475</name>
</gene>
<dbReference type="KEGG" id="pbs:Plabr_3475"/>
<dbReference type="OrthoDB" id="9800507at2"/>
<comment type="function">
    <text evidence="6">Hydrolyzes ribosome-free peptidyl-tRNAs (with 1 or more amino acids incorporated), which drop off the ribosome during protein synthesis, or as a result of ribosome stalling.</text>
</comment>
<evidence type="ECO:0000313" key="8">
    <source>
        <dbReference type="Proteomes" id="UP000006860"/>
    </source>
</evidence>
<evidence type="ECO:0000313" key="7">
    <source>
        <dbReference type="EMBL" id="ADY61072.1"/>
    </source>
</evidence>
<dbReference type="GO" id="GO:0072344">
    <property type="term" value="P:rescue of stalled ribosome"/>
    <property type="evidence" value="ECO:0007669"/>
    <property type="project" value="UniProtKB-UniRule"/>
</dbReference>
<sequence length="192" mass="21014">MKVIVGLGNPGGKYEGTRHNVGFEVLYELARKWQASGVTRAHEAEIAEVHVAGEKTLLVAPQTFMNLSGRSVGSLVKFYKVDLEDLLVISDDLNLPCGQLRLRASGSSGGQKGIRDIIAHLGTEDFPRLRVGIGRPPGRMDVSTFVLKRFLAEERETMDLTVRDAVDAVELWLREGVTAAMNKVNTKSPDKA</sequence>
<dbReference type="Proteomes" id="UP000006860">
    <property type="component" value="Chromosome"/>
</dbReference>
<keyword evidence="6" id="KW-0963">Cytoplasm</keyword>
<dbReference type="NCBIfam" id="TIGR00447">
    <property type="entry name" value="pth"/>
    <property type="match status" value="1"/>
</dbReference>
<dbReference type="PANTHER" id="PTHR17224">
    <property type="entry name" value="PEPTIDYL-TRNA HYDROLASE"/>
    <property type="match status" value="1"/>
</dbReference>
<dbReference type="Gene3D" id="3.40.50.1470">
    <property type="entry name" value="Peptidyl-tRNA hydrolase"/>
    <property type="match status" value="1"/>
</dbReference>
<keyword evidence="8" id="KW-1185">Reference proteome</keyword>
<dbReference type="FunFam" id="3.40.50.1470:FF:000001">
    <property type="entry name" value="Peptidyl-tRNA hydrolase"/>
    <property type="match status" value="1"/>
</dbReference>
<proteinExistence type="inferred from homology"/>
<dbReference type="GO" id="GO:0000049">
    <property type="term" value="F:tRNA binding"/>
    <property type="evidence" value="ECO:0007669"/>
    <property type="project" value="UniProtKB-UniRule"/>
</dbReference>
<keyword evidence="3 6" id="KW-0378">Hydrolase</keyword>
<keyword evidence="2 6" id="KW-0820">tRNA-binding</keyword>
<feature type="site" description="Stabilizes the basic form of H active site to accept a proton" evidence="6">
    <location>
        <position position="91"/>
    </location>
</feature>
<dbReference type="STRING" id="756272.Plabr_3475"/>
<dbReference type="GO" id="GO:0005737">
    <property type="term" value="C:cytoplasm"/>
    <property type="evidence" value="ECO:0007669"/>
    <property type="project" value="UniProtKB-SubCell"/>
</dbReference>
<dbReference type="CDD" id="cd00462">
    <property type="entry name" value="PTH"/>
    <property type="match status" value="1"/>
</dbReference>
<evidence type="ECO:0000256" key="5">
    <source>
        <dbReference type="ARBA" id="ARBA00050038"/>
    </source>
</evidence>
<dbReference type="HAMAP" id="MF_00083">
    <property type="entry name" value="Pept_tRNA_hydro_bact"/>
    <property type="match status" value="1"/>
</dbReference>
<name>F0SN43_RUBBR</name>
<accession>F0SN43</accession>
<comment type="function">
    <text evidence="6">Catalyzes the release of premature peptidyl moieties from peptidyl-tRNA molecules trapped in stalled 50S ribosomal subunits, and thus maintains levels of free tRNAs and 50S ribosomes.</text>
</comment>
<feature type="binding site" evidence="6">
    <location>
        <position position="64"/>
    </location>
    <ligand>
        <name>tRNA</name>
        <dbReference type="ChEBI" id="CHEBI:17843"/>
    </ligand>
</feature>
<evidence type="ECO:0000256" key="1">
    <source>
        <dbReference type="ARBA" id="ARBA00013260"/>
    </source>
</evidence>
<dbReference type="InterPro" id="IPR036416">
    <property type="entry name" value="Pept_tRNA_hydro_sf"/>
</dbReference>